<reference evidence="1" key="1">
    <citation type="submission" date="2022-05" db="EMBL/GenBank/DDBJ databases">
        <authorList>
            <person name="Oliphant S.A."/>
            <person name="Watson-Haigh N.S."/>
            <person name="Sumby K.M."/>
            <person name="Gardner J.M."/>
            <person name="Jiranek V."/>
        </authorList>
    </citation>
    <scope>NUCLEOTIDE SEQUENCE</scope>
    <source>
        <strain evidence="1">KI11_C11</strain>
    </source>
</reference>
<dbReference type="RefSeq" id="WP_252796796.1">
    <property type="nucleotide sequence ID" value="NZ_CP097118.1"/>
</dbReference>
<protein>
    <submittedName>
        <fullName evidence="1">DUF2829 domain-containing protein</fullName>
    </submittedName>
</protein>
<name>A0ABY5BSQ6_9LACO</name>
<sequence length="79" mass="8999">MTIIEATKQAIEKKCGIARPFKGHVFSYLIPTNGSNAHYILIGLDRDGKFDGHDSKFWNPTADDILSDEWELYELKEKA</sequence>
<keyword evidence="2" id="KW-1185">Reference proteome</keyword>
<evidence type="ECO:0000313" key="2">
    <source>
        <dbReference type="Proteomes" id="UP001057025"/>
    </source>
</evidence>
<dbReference type="Proteomes" id="UP001057025">
    <property type="component" value="Chromosome"/>
</dbReference>
<organism evidence="1 2">
    <name type="scientific">Fructilactobacillus hinvesii</name>
    <dbReference type="NCBI Taxonomy" id="2940300"/>
    <lineage>
        <taxon>Bacteria</taxon>
        <taxon>Bacillati</taxon>
        <taxon>Bacillota</taxon>
        <taxon>Bacilli</taxon>
        <taxon>Lactobacillales</taxon>
        <taxon>Lactobacillaceae</taxon>
        <taxon>Fructilactobacillus</taxon>
    </lineage>
</organism>
<dbReference type="EMBL" id="CP097118">
    <property type="protein sequence ID" value="USS87498.1"/>
    <property type="molecule type" value="Genomic_DNA"/>
</dbReference>
<accession>A0ABY5BSQ6</accession>
<evidence type="ECO:0000313" key="1">
    <source>
        <dbReference type="EMBL" id="USS87498.1"/>
    </source>
</evidence>
<gene>
    <name evidence="1" type="ORF">M3M39_05085</name>
</gene>
<proteinExistence type="predicted"/>